<keyword evidence="2" id="KW-1185">Reference proteome</keyword>
<dbReference type="EMBL" id="VMNK01000014">
    <property type="protein sequence ID" value="TVO53821.1"/>
    <property type="molecule type" value="Genomic_DNA"/>
</dbReference>
<gene>
    <name evidence="1" type="ORF">FHP91_13570</name>
</gene>
<sequence length="143" mass="16410">MSGPLQRIRSIKELERERMKRSGIVEHVVLMPMRIHTQWEDGKLVAMMPGWQLPPGRFLVEGDNMEDALNKLESMMRQYWGAPYAGIRGASTEFELNRDLSGILLMPWLCSEVTYGMDWIYNSSNCSFNHLAVMGGRCFHVDG</sequence>
<evidence type="ECO:0000313" key="2">
    <source>
        <dbReference type="Proteomes" id="UP000319502"/>
    </source>
</evidence>
<reference evidence="1 2" key="1">
    <citation type="submission" date="2019-07" db="EMBL/GenBank/DDBJ databases">
        <title>The pathways for chlorine oxyanion respiration interact through the shared metabolite chlorate.</title>
        <authorList>
            <person name="Barnum T.P."/>
            <person name="Cheng Y."/>
            <person name="Hill K.A."/>
            <person name="Lucas L.N."/>
            <person name="Carlson H.K."/>
            <person name="Coates J.D."/>
        </authorList>
    </citation>
    <scope>NUCLEOTIDE SEQUENCE [LARGE SCALE GENOMIC DNA]</scope>
    <source>
        <strain evidence="1 2">SFB-3</strain>
    </source>
</reference>
<evidence type="ECO:0000313" key="1">
    <source>
        <dbReference type="EMBL" id="TVO53821.1"/>
    </source>
</evidence>
<proteinExistence type="predicted"/>
<dbReference type="Proteomes" id="UP000319502">
    <property type="component" value="Unassembled WGS sequence"/>
</dbReference>
<protein>
    <submittedName>
        <fullName evidence="1">Uncharacterized protein</fullName>
    </submittedName>
</protein>
<dbReference type="AlphaFoldDB" id="A0A557QLN7"/>
<dbReference type="RefSeq" id="WP_144310111.1">
    <property type="nucleotide sequence ID" value="NZ_VMNK01000014.1"/>
</dbReference>
<name>A0A557QLN7_9RHOO</name>
<accession>A0A557QLN7</accession>
<comment type="caution">
    <text evidence="1">The sequence shown here is derived from an EMBL/GenBank/DDBJ whole genome shotgun (WGS) entry which is preliminary data.</text>
</comment>
<organism evidence="1 2">
    <name type="scientific">Denitromonas halophila</name>
    <dbReference type="NCBI Taxonomy" id="1629404"/>
    <lineage>
        <taxon>Bacteria</taxon>
        <taxon>Pseudomonadati</taxon>
        <taxon>Pseudomonadota</taxon>
        <taxon>Betaproteobacteria</taxon>
        <taxon>Rhodocyclales</taxon>
        <taxon>Zoogloeaceae</taxon>
        <taxon>Denitromonas</taxon>
    </lineage>
</organism>